<keyword evidence="5" id="KW-1015">Disulfide bond</keyword>
<keyword evidence="2" id="KW-0929">Antimicrobial</keyword>
<dbReference type="Gramene" id="mRNA:HanXRQr2_Chr10g0432171">
    <property type="protein sequence ID" value="mRNA:HanXRQr2_Chr10g0432171"/>
    <property type="gene ID" value="HanXRQr2_Chr10g0432171"/>
</dbReference>
<dbReference type="EMBL" id="CM007899">
    <property type="protein sequence ID" value="OTG10627.1"/>
    <property type="molecule type" value="Genomic_DNA"/>
</dbReference>
<dbReference type="EMBL" id="MNCJ02000325">
    <property type="protein sequence ID" value="KAF5785735.1"/>
    <property type="molecule type" value="Genomic_DNA"/>
</dbReference>
<evidence type="ECO:0000256" key="4">
    <source>
        <dbReference type="ARBA" id="ARBA00022821"/>
    </source>
</evidence>
<keyword evidence="9" id="KW-1185">Reference proteome</keyword>
<reference evidence="8" key="2">
    <citation type="submission" date="2017-02" db="EMBL/GenBank/DDBJ databases">
        <title>Sunflower complete genome.</title>
        <authorList>
            <person name="Langlade N."/>
            <person name="Munos S."/>
        </authorList>
    </citation>
    <scope>NUCLEOTIDE SEQUENCE [LARGE SCALE GENOMIC DNA]</scope>
    <source>
        <tissue evidence="8">Leaves</tissue>
    </source>
</reference>
<dbReference type="PANTHER" id="PTHR33830:SF3">
    <property type="entry name" value="DEFENSIN-LIKE PROTEIN 127-RELATED"/>
    <property type="match status" value="1"/>
</dbReference>
<comment type="similarity">
    <text evidence="1">Belongs to the DEFL family.</text>
</comment>
<evidence type="ECO:0000256" key="2">
    <source>
        <dbReference type="ARBA" id="ARBA00022529"/>
    </source>
</evidence>
<evidence type="ECO:0000313" key="9">
    <source>
        <dbReference type="Proteomes" id="UP000215914"/>
    </source>
</evidence>
<feature type="signal peptide" evidence="6">
    <location>
        <begin position="1"/>
        <end position="21"/>
    </location>
</feature>
<feature type="chain" id="PRO_5012309864" evidence="6">
    <location>
        <begin position="22"/>
        <end position="71"/>
    </location>
</feature>
<evidence type="ECO:0000256" key="6">
    <source>
        <dbReference type="SAM" id="SignalP"/>
    </source>
</evidence>
<evidence type="ECO:0000313" key="7">
    <source>
        <dbReference type="EMBL" id="KAF5785735.1"/>
    </source>
</evidence>
<dbReference type="GO" id="GO:0050832">
    <property type="term" value="P:defense response to fungus"/>
    <property type="evidence" value="ECO:0007669"/>
    <property type="project" value="UniProtKB-KW"/>
</dbReference>
<evidence type="ECO:0000313" key="8">
    <source>
        <dbReference type="EMBL" id="OTG10627.1"/>
    </source>
</evidence>
<keyword evidence="8" id="KW-0946">Virion</keyword>
<dbReference type="AlphaFoldDB" id="A0A251THM3"/>
<name>A0A251THM3_HELAN</name>
<gene>
    <name evidence="8" type="ORF">HannXRQ_Chr10g0289721</name>
    <name evidence="7" type="ORF">HanXRQr2_Chr10g0432171</name>
</gene>
<organism evidence="8 9">
    <name type="scientific">Helianthus annuus</name>
    <name type="common">Common sunflower</name>
    <dbReference type="NCBI Taxonomy" id="4232"/>
    <lineage>
        <taxon>Eukaryota</taxon>
        <taxon>Viridiplantae</taxon>
        <taxon>Streptophyta</taxon>
        <taxon>Embryophyta</taxon>
        <taxon>Tracheophyta</taxon>
        <taxon>Spermatophyta</taxon>
        <taxon>Magnoliopsida</taxon>
        <taxon>eudicotyledons</taxon>
        <taxon>Gunneridae</taxon>
        <taxon>Pentapetalae</taxon>
        <taxon>asterids</taxon>
        <taxon>campanulids</taxon>
        <taxon>Asterales</taxon>
        <taxon>Asteraceae</taxon>
        <taxon>Asteroideae</taxon>
        <taxon>Heliantheae alliance</taxon>
        <taxon>Heliantheae</taxon>
        <taxon>Helianthus</taxon>
    </lineage>
</organism>
<proteinExistence type="inferred from homology"/>
<dbReference type="InParanoid" id="A0A251THM3"/>
<keyword evidence="3" id="KW-0295">Fungicide</keyword>
<sequence>MAMSTYSVLFLVVIVMAVGHSYEDECEALIDTHECNLEVCGKKCSEVYKGEAACVYSDILGHDLCVCDFPC</sequence>
<reference evidence="7 9" key="1">
    <citation type="journal article" date="2017" name="Nature">
        <title>The sunflower genome provides insights into oil metabolism, flowering and Asterid evolution.</title>
        <authorList>
            <person name="Badouin H."/>
            <person name="Gouzy J."/>
            <person name="Grassa C.J."/>
            <person name="Murat F."/>
            <person name="Staton S.E."/>
            <person name="Cottret L."/>
            <person name="Lelandais-Briere C."/>
            <person name="Owens G.L."/>
            <person name="Carrere S."/>
            <person name="Mayjonade B."/>
            <person name="Legrand L."/>
            <person name="Gill N."/>
            <person name="Kane N.C."/>
            <person name="Bowers J.E."/>
            <person name="Hubner S."/>
            <person name="Bellec A."/>
            <person name="Berard A."/>
            <person name="Berges H."/>
            <person name="Blanchet N."/>
            <person name="Boniface M.C."/>
            <person name="Brunel D."/>
            <person name="Catrice O."/>
            <person name="Chaidir N."/>
            <person name="Claudel C."/>
            <person name="Donnadieu C."/>
            <person name="Faraut T."/>
            <person name="Fievet G."/>
            <person name="Helmstetter N."/>
            <person name="King M."/>
            <person name="Knapp S.J."/>
            <person name="Lai Z."/>
            <person name="Le Paslier M.C."/>
            <person name="Lippi Y."/>
            <person name="Lorenzon L."/>
            <person name="Mandel J.R."/>
            <person name="Marage G."/>
            <person name="Marchand G."/>
            <person name="Marquand E."/>
            <person name="Bret-Mestries E."/>
            <person name="Morien E."/>
            <person name="Nambeesan S."/>
            <person name="Nguyen T."/>
            <person name="Pegot-Espagnet P."/>
            <person name="Pouilly N."/>
            <person name="Raftis F."/>
            <person name="Sallet E."/>
            <person name="Schiex T."/>
            <person name="Thomas J."/>
            <person name="Vandecasteele C."/>
            <person name="Vares D."/>
            <person name="Vear F."/>
            <person name="Vautrin S."/>
            <person name="Crespi M."/>
            <person name="Mangin B."/>
            <person name="Burke J.M."/>
            <person name="Salse J."/>
            <person name="Munos S."/>
            <person name="Vincourt P."/>
            <person name="Rieseberg L.H."/>
            <person name="Langlade N.B."/>
        </authorList>
    </citation>
    <scope>NUCLEOTIDE SEQUENCE [LARGE SCALE GENOMIC DNA]</scope>
    <source>
        <strain evidence="9">cv. SF193</strain>
        <tissue evidence="7">Leaves</tissue>
    </source>
</reference>
<dbReference type="Proteomes" id="UP000215914">
    <property type="component" value="Chromosome 10"/>
</dbReference>
<dbReference type="GO" id="GO:0031640">
    <property type="term" value="P:killing of cells of another organism"/>
    <property type="evidence" value="ECO:0007669"/>
    <property type="project" value="UniProtKB-KW"/>
</dbReference>
<dbReference type="PANTHER" id="PTHR33830">
    <property type="entry name" value="DEFENSIN-LIKE PROTEIN 184-RELATED"/>
    <property type="match status" value="1"/>
</dbReference>
<protein>
    <submittedName>
        <fullName evidence="8">Putative S locus-related glycoprotein 1 binding pollen coat protein</fullName>
    </submittedName>
</protein>
<keyword evidence="6" id="KW-0732">Signal</keyword>
<evidence type="ECO:0000256" key="3">
    <source>
        <dbReference type="ARBA" id="ARBA00022577"/>
    </source>
</evidence>
<reference evidence="7" key="3">
    <citation type="submission" date="2020-06" db="EMBL/GenBank/DDBJ databases">
        <title>Helianthus annuus Genome sequencing and assembly Release 2.</title>
        <authorList>
            <person name="Gouzy J."/>
            <person name="Langlade N."/>
            <person name="Munos S."/>
        </authorList>
    </citation>
    <scope>NUCLEOTIDE SEQUENCE</scope>
    <source>
        <tissue evidence="7">Leaves</tissue>
    </source>
</reference>
<keyword evidence="8" id="KW-0167">Capsid protein</keyword>
<dbReference type="InterPro" id="IPR010851">
    <property type="entry name" value="DEFL"/>
</dbReference>
<evidence type="ECO:0000256" key="1">
    <source>
        <dbReference type="ARBA" id="ARBA00006722"/>
    </source>
</evidence>
<evidence type="ECO:0000256" key="5">
    <source>
        <dbReference type="ARBA" id="ARBA00023157"/>
    </source>
</evidence>
<keyword evidence="4" id="KW-0611">Plant defense</keyword>
<accession>A0A251THM3</accession>
<dbReference type="Pfam" id="PF07333">
    <property type="entry name" value="SLR1-BP"/>
    <property type="match status" value="1"/>
</dbReference>